<feature type="region of interest" description="Disordered" evidence="1">
    <location>
        <begin position="236"/>
        <end position="257"/>
    </location>
</feature>
<keyword evidence="3" id="KW-1185">Reference proteome</keyword>
<comment type="caution">
    <text evidence="2">The sequence shown here is derived from an EMBL/GenBank/DDBJ whole genome shotgun (WGS) entry which is preliminary data.</text>
</comment>
<dbReference type="Proteomes" id="UP000824120">
    <property type="component" value="Chromosome 8"/>
</dbReference>
<reference evidence="2 3" key="1">
    <citation type="submission" date="2020-09" db="EMBL/GenBank/DDBJ databases">
        <title>De no assembly of potato wild relative species, Solanum commersonii.</title>
        <authorList>
            <person name="Cho K."/>
        </authorList>
    </citation>
    <scope>NUCLEOTIDE SEQUENCE [LARGE SCALE GENOMIC DNA]</scope>
    <source>
        <strain evidence="2">LZ3.2</strain>
        <tissue evidence="2">Leaf</tissue>
    </source>
</reference>
<accession>A0A9J5XUG0</accession>
<organism evidence="2 3">
    <name type="scientific">Solanum commersonii</name>
    <name type="common">Commerson's wild potato</name>
    <name type="synonym">Commerson's nightshade</name>
    <dbReference type="NCBI Taxonomy" id="4109"/>
    <lineage>
        <taxon>Eukaryota</taxon>
        <taxon>Viridiplantae</taxon>
        <taxon>Streptophyta</taxon>
        <taxon>Embryophyta</taxon>
        <taxon>Tracheophyta</taxon>
        <taxon>Spermatophyta</taxon>
        <taxon>Magnoliopsida</taxon>
        <taxon>eudicotyledons</taxon>
        <taxon>Gunneridae</taxon>
        <taxon>Pentapetalae</taxon>
        <taxon>asterids</taxon>
        <taxon>lamiids</taxon>
        <taxon>Solanales</taxon>
        <taxon>Solanaceae</taxon>
        <taxon>Solanoideae</taxon>
        <taxon>Solaneae</taxon>
        <taxon>Solanum</taxon>
    </lineage>
</organism>
<name>A0A9J5XUG0_SOLCO</name>
<gene>
    <name evidence="2" type="ORF">H5410_042477</name>
</gene>
<evidence type="ECO:0000313" key="3">
    <source>
        <dbReference type="Proteomes" id="UP000824120"/>
    </source>
</evidence>
<sequence>MSCQSNGESEKVSSPRDRSILVYPQASASDRVVWCTHKLYLQLDGCMSMNRVKCVVLTLMVSSSDTNGPMNINSGAEQGTHSLNQQMTTAGFAGTLAPSTSSTTVLVLLCSTNDKSTVVYPQASTSDKSIVGEIALFMISLWIHCGLSDGEFVSSTAVCWVFKLALQHMVGGGSGGTGFVTIISWPLYKLSGIDCQRQSIDNVPRPDGTLSANNTQSTRLRDEGLDFQRQSIENFPRPDGTLSANNNQSMRVCDERR</sequence>
<proteinExistence type="predicted"/>
<protein>
    <submittedName>
        <fullName evidence="2">Uncharacterized protein</fullName>
    </submittedName>
</protein>
<evidence type="ECO:0000313" key="2">
    <source>
        <dbReference type="EMBL" id="KAG5591963.1"/>
    </source>
</evidence>
<dbReference type="EMBL" id="JACXVP010000008">
    <property type="protein sequence ID" value="KAG5591963.1"/>
    <property type="molecule type" value="Genomic_DNA"/>
</dbReference>
<evidence type="ECO:0000256" key="1">
    <source>
        <dbReference type="SAM" id="MobiDB-lite"/>
    </source>
</evidence>
<dbReference type="AlphaFoldDB" id="A0A9J5XUG0"/>